<sequence>MKKIAELFLKIYPIEGVSLNRRILLHCVFWIMMFIGLWKVWTLPTSPDLRYGFITALYLVVLDMIYFYLIMYKIIPLWKNNYQHKYLATVIGIIILIASILIIFRIRAQFIFDNHLIKDTKANLIHLEKKFKDYMYLFKYPRHLFSGMLQIFLFSLPAFSIKLAHFLIKNISDKKQAEIDYLRSQINPHFLTNTLNNIYSLSVTEDKRNSDAILSLSSLLDYVLYEANQSSISLEKEVLFLSNFIELEKMRNTKRLQVRFDVEGNIHGNIPPMILITFVENAFKHSIGDLYSNCFINIFLKVDDNTLYFKVQNSKSTLVVNSHKKTFGGIGLTNVKKRLVTIFPEAHSLQIENKEDLYLVKLQLKLM</sequence>
<reference evidence="3 4" key="1">
    <citation type="submission" date="2023-12" db="EMBL/GenBank/DDBJ databases">
        <title>Novel species of the genus Arcicella isolated from rivers.</title>
        <authorList>
            <person name="Lu H."/>
        </authorList>
    </citation>
    <scope>NUCLEOTIDE SEQUENCE [LARGE SCALE GENOMIC DNA]</scope>
    <source>
        <strain evidence="3 4">LMG 21963</strain>
    </source>
</reference>
<dbReference type="EMBL" id="JAYFUL010000005">
    <property type="protein sequence ID" value="MEA5257055.1"/>
    <property type="molecule type" value="Genomic_DNA"/>
</dbReference>
<dbReference type="GO" id="GO:0016301">
    <property type="term" value="F:kinase activity"/>
    <property type="evidence" value="ECO:0007669"/>
    <property type="project" value="UniProtKB-KW"/>
</dbReference>
<dbReference type="InterPro" id="IPR050640">
    <property type="entry name" value="Bact_2-comp_sensor_kinase"/>
</dbReference>
<protein>
    <submittedName>
        <fullName evidence="3">Histidine kinase</fullName>
    </submittedName>
</protein>
<proteinExistence type="predicted"/>
<keyword evidence="3" id="KW-0808">Transferase</keyword>
<feature type="transmembrane region" description="Helical" evidence="1">
    <location>
        <begin position="144"/>
        <end position="168"/>
    </location>
</feature>
<keyword evidence="3" id="KW-0418">Kinase</keyword>
<feature type="transmembrane region" description="Helical" evidence="1">
    <location>
        <begin position="23"/>
        <end position="41"/>
    </location>
</feature>
<dbReference type="InterPro" id="IPR010559">
    <property type="entry name" value="Sig_transdc_His_kin_internal"/>
</dbReference>
<accession>A0ABU5QJ17</accession>
<gene>
    <name evidence="3" type="ORF">VB264_04605</name>
</gene>
<organism evidence="3 4">
    <name type="scientific">Arcicella aquatica</name>
    <dbReference type="NCBI Taxonomy" id="217141"/>
    <lineage>
        <taxon>Bacteria</taxon>
        <taxon>Pseudomonadati</taxon>
        <taxon>Bacteroidota</taxon>
        <taxon>Cytophagia</taxon>
        <taxon>Cytophagales</taxon>
        <taxon>Flectobacillaceae</taxon>
        <taxon>Arcicella</taxon>
    </lineage>
</organism>
<feature type="transmembrane region" description="Helical" evidence="1">
    <location>
        <begin position="53"/>
        <end position="74"/>
    </location>
</feature>
<keyword evidence="1" id="KW-0812">Transmembrane</keyword>
<dbReference type="RefSeq" id="WP_323247173.1">
    <property type="nucleotide sequence ID" value="NZ_JAYFUL010000005.1"/>
</dbReference>
<evidence type="ECO:0000256" key="1">
    <source>
        <dbReference type="SAM" id="Phobius"/>
    </source>
</evidence>
<keyword evidence="1" id="KW-0472">Membrane</keyword>
<comment type="caution">
    <text evidence="3">The sequence shown here is derived from an EMBL/GenBank/DDBJ whole genome shotgun (WGS) entry which is preliminary data.</text>
</comment>
<dbReference type="Pfam" id="PF06580">
    <property type="entry name" value="His_kinase"/>
    <property type="match status" value="1"/>
</dbReference>
<keyword evidence="4" id="KW-1185">Reference proteome</keyword>
<dbReference type="PANTHER" id="PTHR34220:SF7">
    <property type="entry name" value="SENSOR HISTIDINE KINASE YPDA"/>
    <property type="match status" value="1"/>
</dbReference>
<dbReference type="InterPro" id="IPR036890">
    <property type="entry name" value="HATPase_C_sf"/>
</dbReference>
<dbReference type="Gene3D" id="3.30.565.10">
    <property type="entry name" value="Histidine kinase-like ATPase, C-terminal domain"/>
    <property type="match status" value="1"/>
</dbReference>
<evidence type="ECO:0000313" key="3">
    <source>
        <dbReference type="EMBL" id="MEA5257055.1"/>
    </source>
</evidence>
<feature type="domain" description="Signal transduction histidine kinase internal region" evidence="2">
    <location>
        <begin position="177"/>
        <end position="256"/>
    </location>
</feature>
<dbReference type="PANTHER" id="PTHR34220">
    <property type="entry name" value="SENSOR HISTIDINE KINASE YPDA"/>
    <property type="match status" value="1"/>
</dbReference>
<name>A0ABU5QJ17_9BACT</name>
<dbReference type="Proteomes" id="UP001304671">
    <property type="component" value="Unassembled WGS sequence"/>
</dbReference>
<evidence type="ECO:0000313" key="4">
    <source>
        <dbReference type="Proteomes" id="UP001304671"/>
    </source>
</evidence>
<keyword evidence="1" id="KW-1133">Transmembrane helix</keyword>
<evidence type="ECO:0000259" key="2">
    <source>
        <dbReference type="Pfam" id="PF06580"/>
    </source>
</evidence>
<feature type="transmembrane region" description="Helical" evidence="1">
    <location>
        <begin position="86"/>
        <end position="106"/>
    </location>
</feature>